<dbReference type="PANTHER" id="PTHR42776">
    <property type="entry name" value="SERINE PEPTIDASE S9 FAMILY MEMBER"/>
    <property type="match status" value="1"/>
</dbReference>
<feature type="domain" description="Peptidase S9 prolyl oligopeptidase catalytic" evidence="3">
    <location>
        <begin position="423"/>
        <end position="636"/>
    </location>
</feature>
<dbReference type="STRING" id="349064.SAMN05660429_01698"/>
<organism evidence="4 5">
    <name type="scientific">Thalassotalea agarivorans</name>
    <name type="common">Thalassomonas agarivorans</name>
    <dbReference type="NCBI Taxonomy" id="349064"/>
    <lineage>
        <taxon>Bacteria</taxon>
        <taxon>Pseudomonadati</taxon>
        <taxon>Pseudomonadota</taxon>
        <taxon>Gammaproteobacteria</taxon>
        <taxon>Alteromonadales</taxon>
        <taxon>Colwelliaceae</taxon>
        <taxon>Thalassotalea</taxon>
    </lineage>
</organism>
<dbReference type="PANTHER" id="PTHR42776:SF27">
    <property type="entry name" value="DIPEPTIDYL PEPTIDASE FAMILY MEMBER 6"/>
    <property type="match status" value="1"/>
</dbReference>
<dbReference type="GO" id="GO:0004252">
    <property type="term" value="F:serine-type endopeptidase activity"/>
    <property type="evidence" value="ECO:0007669"/>
    <property type="project" value="TreeGrafter"/>
</dbReference>
<reference evidence="4 5" key="1">
    <citation type="submission" date="2016-10" db="EMBL/GenBank/DDBJ databases">
        <authorList>
            <person name="de Groot N.N."/>
        </authorList>
    </citation>
    <scope>NUCLEOTIDE SEQUENCE [LARGE SCALE GENOMIC DNA]</scope>
    <source>
        <strain evidence="4 5">DSM 19706</strain>
    </source>
</reference>
<dbReference type="AlphaFoldDB" id="A0A1I0E1R0"/>
<dbReference type="InterPro" id="IPR001375">
    <property type="entry name" value="Peptidase_S9_cat"/>
</dbReference>
<dbReference type="GO" id="GO:0006508">
    <property type="term" value="P:proteolysis"/>
    <property type="evidence" value="ECO:0007669"/>
    <property type="project" value="InterPro"/>
</dbReference>
<name>A0A1I0E1R0_THASX</name>
<protein>
    <submittedName>
        <fullName evidence="4">Dipeptidyl aminopeptidase/acylaminoacyl peptidase</fullName>
    </submittedName>
</protein>
<evidence type="ECO:0000313" key="5">
    <source>
        <dbReference type="Proteomes" id="UP000199308"/>
    </source>
</evidence>
<dbReference type="Gene3D" id="3.40.50.1820">
    <property type="entry name" value="alpha/beta hydrolase"/>
    <property type="match status" value="1"/>
</dbReference>
<evidence type="ECO:0000256" key="2">
    <source>
        <dbReference type="SAM" id="SignalP"/>
    </source>
</evidence>
<dbReference type="RefSeq" id="WP_177168886.1">
    <property type="nucleotide sequence ID" value="NZ_FOHK01000007.1"/>
</dbReference>
<dbReference type="SUPFAM" id="SSF53474">
    <property type="entry name" value="alpha/beta-Hydrolases"/>
    <property type="match status" value="1"/>
</dbReference>
<keyword evidence="2" id="KW-0732">Signal</keyword>
<evidence type="ECO:0000259" key="3">
    <source>
        <dbReference type="Pfam" id="PF00326"/>
    </source>
</evidence>
<keyword evidence="4" id="KW-0031">Aminopeptidase</keyword>
<dbReference type="GO" id="GO:0004177">
    <property type="term" value="F:aminopeptidase activity"/>
    <property type="evidence" value="ECO:0007669"/>
    <property type="project" value="UniProtKB-KW"/>
</dbReference>
<dbReference type="EMBL" id="FOHK01000007">
    <property type="protein sequence ID" value="SET39012.1"/>
    <property type="molecule type" value="Genomic_DNA"/>
</dbReference>
<proteinExistence type="predicted"/>
<feature type="chain" id="PRO_5011611720" evidence="2">
    <location>
        <begin position="21"/>
        <end position="636"/>
    </location>
</feature>
<dbReference type="Pfam" id="PF00326">
    <property type="entry name" value="Peptidase_S9"/>
    <property type="match status" value="1"/>
</dbReference>
<dbReference type="Proteomes" id="UP000199308">
    <property type="component" value="Unassembled WGS sequence"/>
</dbReference>
<dbReference type="SUPFAM" id="SSF82171">
    <property type="entry name" value="DPP6 N-terminal domain-like"/>
    <property type="match status" value="1"/>
</dbReference>
<keyword evidence="5" id="KW-1185">Reference proteome</keyword>
<keyword evidence="1" id="KW-0378">Hydrolase</keyword>
<gene>
    <name evidence="4" type="ORF">SAMN05660429_01698</name>
</gene>
<feature type="signal peptide" evidence="2">
    <location>
        <begin position="1"/>
        <end position="20"/>
    </location>
</feature>
<dbReference type="InterPro" id="IPR029058">
    <property type="entry name" value="AB_hydrolase_fold"/>
</dbReference>
<sequence>MRIVVAFLCLLSFATSAQQAKTLTAEDYGKLPDISMVTLSPSGDRVAYRQVSKNGDHIVVLDLTTNKLLSAINAAEVKPNYAYFVNENQLVMVVSNTTKLWGYRGRHEISSAWSYNLETNKLFPLLKLGYGIYDGQSGLGRVVGLSADQKYAYMPAWKSAGRYSLFKVNLEKSRKPRPVALGRTDVNDYFVGSSDNIIARERYNNETNIHRVEAYIDESWVEIYKEETDRPYIGISGITPDESALVISTYNDETDRFVYRTMALQNGEVSAPIFSREDKDVDGLVTDLNRKVYGVRYAGFEPTYEFFDEKLNARMRGLKKALAGFTFSIVDYTPDWNSIVLELNGKQAGGDFYLYHKGKLRFLTASRSNIPYDMINEVQSYTYKAADGLEIPSLITLPQNKEAKNLPAIMMPHGGPASHNTKEFHYRAQFFASQGYAVIQPQFRGSDGFGWAHQFAGYGQWGQKMQTDLTDAVNDLANKGTIDPSRVCIVGGSYGGYAALAGATLTPDVYQCAVSVNGVSDLNLMLKQERRDHGSDHWVLSYWQDVMTKTDADEELLAKISPINHVEKVKIPVLLIHGQYDKVVNVQQSEDMYDELKDAKKQVEFIELDKGDHYLSNNDNRVKAMKAMAEFVKKHI</sequence>
<accession>A0A1I0E1R0</accession>
<evidence type="ECO:0000256" key="1">
    <source>
        <dbReference type="ARBA" id="ARBA00022801"/>
    </source>
</evidence>
<keyword evidence="4" id="KW-0645">Protease</keyword>
<evidence type="ECO:0000313" key="4">
    <source>
        <dbReference type="EMBL" id="SET39012.1"/>
    </source>
</evidence>